<dbReference type="InterPro" id="IPR039426">
    <property type="entry name" value="TonB-dep_rcpt-like"/>
</dbReference>
<dbReference type="Pfam" id="PF00593">
    <property type="entry name" value="TonB_dep_Rec_b-barrel"/>
    <property type="match status" value="1"/>
</dbReference>
<dbReference type="EMBL" id="SMAD01000001">
    <property type="protein sequence ID" value="TCS90061.1"/>
    <property type="molecule type" value="Genomic_DNA"/>
</dbReference>
<keyword evidence="5 9" id="KW-0798">TonB box</keyword>
<dbReference type="SUPFAM" id="SSF49464">
    <property type="entry name" value="Carboxypeptidase regulatory domain-like"/>
    <property type="match status" value="1"/>
</dbReference>
<dbReference type="Pfam" id="PF13715">
    <property type="entry name" value="CarbopepD_reg_2"/>
    <property type="match status" value="1"/>
</dbReference>
<proteinExistence type="inferred from homology"/>
<dbReference type="InterPro" id="IPR012910">
    <property type="entry name" value="Plug_dom"/>
</dbReference>
<dbReference type="InterPro" id="IPR000531">
    <property type="entry name" value="Beta-barrel_TonB"/>
</dbReference>
<keyword evidence="2 8" id="KW-0813">Transport</keyword>
<gene>
    <name evidence="12" type="ORF">EDD80_101259</name>
</gene>
<dbReference type="InterPro" id="IPR023996">
    <property type="entry name" value="TonB-dep_OMP_SusC/RagA"/>
</dbReference>
<name>A0A4R3KXC6_9SPHI</name>
<comment type="caution">
    <text evidence="12">The sequence shown here is derived from an EMBL/GenBank/DDBJ whole genome shotgun (WGS) entry which is preliminary data.</text>
</comment>
<evidence type="ECO:0000256" key="1">
    <source>
        <dbReference type="ARBA" id="ARBA00004571"/>
    </source>
</evidence>
<dbReference type="NCBIfam" id="TIGR04056">
    <property type="entry name" value="OMP_RagA_SusC"/>
    <property type="match status" value="1"/>
</dbReference>
<dbReference type="GO" id="GO:0009279">
    <property type="term" value="C:cell outer membrane"/>
    <property type="evidence" value="ECO:0007669"/>
    <property type="project" value="UniProtKB-SubCell"/>
</dbReference>
<keyword evidence="6 8" id="KW-0472">Membrane</keyword>
<dbReference type="Gene3D" id="2.170.130.10">
    <property type="entry name" value="TonB-dependent receptor, plug domain"/>
    <property type="match status" value="1"/>
</dbReference>
<dbReference type="NCBIfam" id="TIGR04057">
    <property type="entry name" value="SusC_RagA_signa"/>
    <property type="match status" value="1"/>
</dbReference>
<evidence type="ECO:0000256" key="4">
    <source>
        <dbReference type="ARBA" id="ARBA00022692"/>
    </source>
</evidence>
<dbReference type="Proteomes" id="UP000295807">
    <property type="component" value="Unassembled WGS sequence"/>
</dbReference>
<dbReference type="SUPFAM" id="SSF56935">
    <property type="entry name" value="Porins"/>
    <property type="match status" value="1"/>
</dbReference>
<keyword evidence="3 8" id="KW-1134">Transmembrane beta strand</keyword>
<evidence type="ECO:0000256" key="3">
    <source>
        <dbReference type="ARBA" id="ARBA00022452"/>
    </source>
</evidence>
<evidence type="ECO:0000256" key="9">
    <source>
        <dbReference type="RuleBase" id="RU003357"/>
    </source>
</evidence>
<dbReference type="InterPro" id="IPR008969">
    <property type="entry name" value="CarboxyPept-like_regulatory"/>
</dbReference>
<protein>
    <submittedName>
        <fullName evidence="12">TonB-linked SusC/RagA family outer membrane protein</fullName>
    </submittedName>
</protein>
<evidence type="ECO:0000256" key="5">
    <source>
        <dbReference type="ARBA" id="ARBA00023077"/>
    </source>
</evidence>
<evidence type="ECO:0000256" key="7">
    <source>
        <dbReference type="ARBA" id="ARBA00023237"/>
    </source>
</evidence>
<dbReference type="InterPro" id="IPR037066">
    <property type="entry name" value="Plug_dom_sf"/>
</dbReference>
<reference evidence="12 13" key="1">
    <citation type="submission" date="2019-03" db="EMBL/GenBank/DDBJ databases">
        <title>Genomic Encyclopedia of Type Strains, Phase IV (KMG-IV): sequencing the most valuable type-strain genomes for metagenomic binning, comparative biology and taxonomic classification.</title>
        <authorList>
            <person name="Goeker M."/>
        </authorList>
    </citation>
    <scope>NUCLEOTIDE SEQUENCE [LARGE SCALE GENOMIC DNA]</scope>
    <source>
        <strain evidence="12 13">DSM 21100</strain>
    </source>
</reference>
<keyword evidence="7 8" id="KW-0998">Cell outer membrane</keyword>
<dbReference type="InterPro" id="IPR036942">
    <property type="entry name" value="Beta-barrel_TonB_sf"/>
</dbReference>
<evidence type="ECO:0000256" key="2">
    <source>
        <dbReference type="ARBA" id="ARBA00022448"/>
    </source>
</evidence>
<evidence type="ECO:0000313" key="12">
    <source>
        <dbReference type="EMBL" id="TCS90061.1"/>
    </source>
</evidence>
<keyword evidence="4 8" id="KW-0812">Transmembrane</keyword>
<evidence type="ECO:0000313" key="13">
    <source>
        <dbReference type="Proteomes" id="UP000295807"/>
    </source>
</evidence>
<evidence type="ECO:0000259" key="11">
    <source>
        <dbReference type="Pfam" id="PF07715"/>
    </source>
</evidence>
<evidence type="ECO:0000256" key="8">
    <source>
        <dbReference type="PROSITE-ProRule" id="PRU01360"/>
    </source>
</evidence>
<keyword evidence="13" id="KW-1185">Reference proteome</keyword>
<dbReference type="InterPro" id="IPR023997">
    <property type="entry name" value="TonB-dep_OMP_SusC/RagA_CS"/>
</dbReference>
<dbReference type="OrthoDB" id="9768177at2"/>
<dbReference type="Gene3D" id="2.60.40.1120">
    <property type="entry name" value="Carboxypeptidase-like, regulatory domain"/>
    <property type="match status" value="1"/>
</dbReference>
<accession>A0A4R3KXC6</accession>
<evidence type="ECO:0000259" key="10">
    <source>
        <dbReference type="Pfam" id="PF00593"/>
    </source>
</evidence>
<dbReference type="PROSITE" id="PS52016">
    <property type="entry name" value="TONB_DEPENDENT_REC_3"/>
    <property type="match status" value="1"/>
</dbReference>
<comment type="subcellular location">
    <subcellularLocation>
        <location evidence="1 8">Cell outer membrane</location>
        <topology evidence="1 8">Multi-pass membrane protein</topology>
    </subcellularLocation>
</comment>
<organism evidence="12 13">
    <name type="scientific">Anseongella ginsenosidimutans</name>
    <dbReference type="NCBI Taxonomy" id="496056"/>
    <lineage>
        <taxon>Bacteria</taxon>
        <taxon>Pseudomonadati</taxon>
        <taxon>Bacteroidota</taxon>
        <taxon>Sphingobacteriia</taxon>
        <taxon>Sphingobacteriales</taxon>
        <taxon>Sphingobacteriaceae</taxon>
        <taxon>Anseongella</taxon>
    </lineage>
</organism>
<comment type="similarity">
    <text evidence="8 9">Belongs to the TonB-dependent receptor family.</text>
</comment>
<feature type="domain" description="TonB-dependent receptor plug" evidence="11">
    <location>
        <begin position="114"/>
        <end position="217"/>
    </location>
</feature>
<dbReference type="AlphaFoldDB" id="A0A4R3KXC6"/>
<dbReference type="Gene3D" id="2.40.170.20">
    <property type="entry name" value="TonB-dependent receptor, beta-barrel domain"/>
    <property type="match status" value="1"/>
</dbReference>
<feature type="domain" description="TonB-dependent receptor-like beta-barrel" evidence="10">
    <location>
        <begin position="359"/>
        <end position="935"/>
    </location>
</feature>
<dbReference type="Pfam" id="PF07715">
    <property type="entry name" value="Plug"/>
    <property type="match status" value="1"/>
</dbReference>
<evidence type="ECO:0000256" key="6">
    <source>
        <dbReference type="ARBA" id="ARBA00023136"/>
    </source>
</evidence>
<sequence>MKTICLITCGMIVTAVLYGQESPLTGKVTDEEGNPLPGVSVLIKESGGGTQTNTEGIYTLSTPENAVIVFQLLGYVSREVPRGARSTINLSLETDQQQLEEVVVIGYGTQRAGDVTSAVASVKAEDFVKGAVRDAAQLIQGKVAGLSVATTSGDPTAGTQIRMRGMTTLASSTAPLVLIDGIPGDLSTVAPEDIAAVDVLKDGSAAAIYGTRGTNGVILITTRRAGGDRPATISYNGYLSVQRIANRPEFLTAEDYRRLIGEGYDFTDYGASTDWFDEISRTPVSHTHHLSFSGGGSQTNYTASINYRSWQGLFINSDDQRITGRADLNHSMFEGKLKFNLNAIVGTQEYWTGGDGSSFNDYVYRQSVIRNPTDSIRNWRGDWMERSIYFYDNPVAFLNESTGLNSSREYRLNGSVMLNPVEGLDMKLLVSGNKWTEVRGYSETKQHVSTVKNGRNGYASRGTSSRVDNLLEFTSSYSRDLGKHRLSLLGGYSYQDEKSEGFWMQNWDFPTDEYSYNRMQSGNALGRGEAPMNSSASMSKLIGFFGRLNYNWQDKYLFMASVRHEGSSKFGVNYRWGTFPAVSLGWRISNEPFMSNWSVVDDLKFRAGFGVTGTAPDADYESLVSLNYGDRFFDNGTWIQSLAPNRNPNPNLRWERKEEYNLGLDFAFFGRRLSGSLDLYRRATKDMLYNYQVPVPPYLFSSIFANVGEMKNEGIEVLLNVEAIRKPSFYWSTGVTYSTNSNKLVSLSNEQFQTTNDFFDAGHTGEPIQQSTHRVWIGEEIGSFYGYKSVDIDEEGHWIIEGADGAPKPISEAVQEDKKILGNGVPKHILGWHHDLRYKNLDLTVGMRGAFGFQILNFQRMYYENPKITQYNMLKSAFDPVYGKTVLNNDLAYVSYYIEDGDYWKIDNITLGYTLPAGSIKGVRNLRLYLSALNLVTLTGYKGIDPEVNFNGTAPGSDHRDKYPTTTTFTLGLNFTL</sequence>